<dbReference type="PATRIC" id="fig|2033.6.peg.444"/>
<dbReference type="RefSeq" id="WP_058622502.1">
    <property type="nucleotide sequence ID" value="NZ_LDRT01000012.1"/>
</dbReference>
<comment type="caution">
    <text evidence="3">The sequence shown here is derived from an EMBL/GenBank/DDBJ whole genome shotgun (WGS) entry which is preliminary data.</text>
</comment>
<name>A0A147F0N4_MICTE</name>
<organism evidence="3 4">
    <name type="scientific">Microbacterium testaceum</name>
    <name type="common">Aureobacterium testaceum</name>
    <name type="synonym">Brevibacterium testaceum</name>
    <dbReference type="NCBI Taxonomy" id="2033"/>
    <lineage>
        <taxon>Bacteria</taxon>
        <taxon>Bacillati</taxon>
        <taxon>Actinomycetota</taxon>
        <taxon>Actinomycetes</taxon>
        <taxon>Micrococcales</taxon>
        <taxon>Microbacteriaceae</taxon>
        <taxon>Microbacterium</taxon>
    </lineage>
</organism>
<evidence type="ECO:0000256" key="2">
    <source>
        <dbReference type="SAM" id="SignalP"/>
    </source>
</evidence>
<evidence type="ECO:0000313" key="4">
    <source>
        <dbReference type="Proteomes" id="UP000075025"/>
    </source>
</evidence>
<reference evidence="3 4" key="1">
    <citation type="journal article" date="2016" name="Front. Microbiol.">
        <title>Genomic Resource of Rice Seed Associated Bacteria.</title>
        <authorList>
            <person name="Midha S."/>
            <person name="Bansal K."/>
            <person name="Sharma S."/>
            <person name="Kumar N."/>
            <person name="Patil P.P."/>
            <person name="Chaudhry V."/>
            <person name="Patil P.B."/>
        </authorList>
    </citation>
    <scope>NUCLEOTIDE SEQUENCE [LARGE SCALE GENOMIC DNA]</scope>
    <source>
        <strain evidence="3 4">NS220</strain>
    </source>
</reference>
<feature type="chain" id="PRO_5039189205" evidence="2">
    <location>
        <begin position="24"/>
        <end position="193"/>
    </location>
</feature>
<feature type="signal peptide" evidence="2">
    <location>
        <begin position="1"/>
        <end position="23"/>
    </location>
</feature>
<dbReference type="AlphaFoldDB" id="A0A147F0N4"/>
<evidence type="ECO:0000256" key="1">
    <source>
        <dbReference type="SAM" id="MobiDB-lite"/>
    </source>
</evidence>
<proteinExistence type="predicted"/>
<protein>
    <submittedName>
        <fullName evidence="3">Uncharacterized protein</fullName>
    </submittedName>
</protein>
<dbReference type="EMBL" id="LDRT01000012">
    <property type="protein sequence ID" value="KTR96377.1"/>
    <property type="molecule type" value="Genomic_DNA"/>
</dbReference>
<dbReference type="OrthoDB" id="5061526at2"/>
<feature type="compositionally biased region" description="Low complexity" evidence="1">
    <location>
        <begin position="38"/>
        <end position="50"/>
    </location>
</feature>
<evidence type="ECO:0000313" key="3">
    <source>
        <dbReference type="EMBL" id="KTR96377.1"/>
    </source>
</evidence>
<accession>A0A147F0N4</accession>
<sequence length="193" mass="20142">MGRAATITVAASALVIAGLVALAIPAFTGMDADQPEAPAVGAVGPAADAPSVQTTAPATPDIPELPDWAEGSGPWIIYPDGFECQGTEGCPNDYRSLIGEPGDVLPRNVYYYDPATHDFDPANPNRFFVSPKAAPGADLGPMPGADGYAVVSGVDRQVKSYYFGRADTLDAIGERFSIDPAELTRDGDRLVFP</sequence>
<feature type="region of interest" description="Disordered" evidence="1">
    <location>
        <begin position="38"/>
        <end position="64"/>
    </location>
</feature>
<keyword evidence="2" id="KW-0732">Signal</keyword>
<gene>
    <name evidence="3" type="ORF">NS220_02360</name>
</gene>
<dbReference type="Proteomes" id="UP000075025">
    <property type="component" value="Unassembled WGS sequence"/>
</dbReference>